<name>A0A382UW64_9ZZZZ</name>
<evidence type="ECO:0000313" key="1">
    <source>
        <dbReference type="EMBL" id="SVD38502.1"/>
    </source>
</evidence>
<sequence length="65" mass="7194">MSIIIEDSTQRFQAVKLFAEENGGQIYTQVDLDSGEIGYSKGPRIVNSLGLYVVIKIPGYRVDNS</sequence>
<gene>
    <name evidence="1" type="ORF">METZ01_LOCUS391356</name>
</gene>
<dbReference type="AlphaFoldDB" id="A0A382UW64"/>
<protein>
    <submittedName>
        <fullName evidence="1">Uncharacterized protein</fullName>
    </submittedName>
</protein>
<accession>A0A382UW64</accession>
<reference evidence="1" key="1">
    <citation type="submission" date="2018-05" db="EMBL/GenBank/DDBJ databases">
        <authorList>
            <person name="Lanie J.A."/>
            <person name="Ng W.-L."/>
            <person name="Kazmierczak K.M."/>
            <person name="Andrzejewski T.M."/>
            <person name="Davidsen T.M."/>
            <person name="Wayne K.J."/>
            <person name="Tettelin H."/>
            <person name="Glass J.I."/>
            <person name="Rusch D."/>
            <person name="Podicherti R."/>
            <person name="Tsui H.-C.T."/>
            <person name="Winkler M.E."/>
        </authorList>
    </citation>
    <scope>NUCLEOTIDE SEQUENCE</scope>
</reference>
<organism evidence="1">
    <name type="scientific">marine metagenome</name>
    <dbReference type="NCBI Taxonomy" id="408172"/>
    <lineage>
        <taxon>unclassified sequences</taxon>
        <taxon>metagenomes</taxon>
        <taxon>ecological metagenomes</taxon>
    </lineage>
</organism>
<dbReference type="EMBL" id="UINC01147276">
    <property type="protein sequence ID" value="SVD38502.1"/>
    <property type="molecule type" value="Genomic_DNA"/>
</dbReference>
<proteinExistence type="predicted"/>